<protein>
    <submittedName>
        <fullName evidence="2">Uncharacterized protein</fullName>
    </submittedName>
</protein>
<evidence type="ECO:0000313" key="3">
    <source>
        <dbReference type="Proteomes" id="UP000240883"/>
    </source>
</evidence>
<evidence type="ECO:0000256" key="1">
    <source>
        <dbReference type="SAM" id="MobiDB-lite"/>
    </source>
</evidence>
<feature type="region of interest" description="Disordered" evidence="1">
    <location>
        <begin position="1"/>
        <end position="47"/>
    </location>
</feature>
<name>A0A2T2NKA3_CORCC</name>
<reference evidence="2 3" key="1">
    <citation type="journal article" date="2018" name="Front. Microbiol.">
        <title>Genome-Wide Analysis of Corynespora cassiicola Leaf Fall Disease Putative Effectors.</title>
        <authorList>
            <person name="Lopez D."/>
            <person name="Ribeiro S."/>
            <person name="Label P."/>
            <person name="Fumanal B."/>
            <person name="Venisse J.S."/>
            <person name="Kohler A."/>
            <person name="de Oliveira R.R."/>
            <person name="Labutti K."/>
            <person name="Lipzen A."/>
            <person name="Lail K."/>
            <person name="Bauer D."/>
            <person name="Ohm R.A."/>
            <person name="Barry K.W."/>
            <person name="Spatafora J."/>
            <person name="Grigoriev I.V."/>
            <person name="Martin F.M."/>
            <person name="Pujade-Renaud V."/>
        </authorList>
    </citation>
    <scope>NUCLEOTIDE SEQUENCE [LARGE SCALE GENOMIC DNA]</scope>
    <source>
        <strain evidence="2 3">Philippines</strain>
    </source>
</reference>
<dbReference type="AlphaFoldDB" id="A0A2T2NKA3"/>
<gene>
    <name evidence="2" type="ORF">BS50DRAFT_400123</name>
</gene>
<proteinExistence type="predicted"/>
<feature type="compositionally biased region" description="Low complexity" evidence="1">
    <location>
        <begin position="1"/>
        <end position="20"/>
    </location>
</feature>
<sequence>MAPPSTTTTTTTTTTTVTSTQIKSHEGSPVQPPAVNNATAPQSLTPHLPSPVTCPYHASVLGLSAGTIVPAQSGGPLDRFLHAPAREDPFAYVDGVSTTRKGCACVLMSKGKIDELTRAAILALGDRAMT</sequence>
<feature type="compositionally biased region" description="Polar residues" evidence="1">
    <location>
        <begin position="34"/>
        <end position="45"/>
    </location>
</feature>
<dbReference type="Proteomes" id="UP000240883">
    <property type="component" value="Unassembled WGS sequence"/>
</dbReference>
<accession>A0A2T2NKA3</accession>
<dbReference type="EMBL" id="KZ678136">
    <property type="protein sequence ID" value="PSN65871.1"/>
    <property type="molecule type" value="Genomic_DNA"/>
</dbReference>
<keyword evidence="3" id="KW-1185">Reference proteome</keyword>
<evidence type="ECO:0000313" key="2">
    <source>
        <dbReference type="EMBL" id="PSN65871.1"/>
    </source>
</evidence>
<organism evidence="2 3">
    <name type="scientific">Corynespora cassiicola Philippines</name>
    <dbReference type="NCBI Taxonomy" id="1448308"/>
    <lineage>
        <taxon>Eukaryota</taxon>
        <taxon>Fungi</taxon>
        <taxon>Dikarya</taxon>
        <taxon>Ascomycota</taxon>
        <taxon>Pezizomycotina</taxon>
        <taxon>Dothideomycetes</taxon>
        <taxon>Pleosporomycetidae</taxon>
        <taxon>Pleosporales</taxon>
        <taxon>Corynesporascaceae</taxon>
        <taxon>Corynespora</taxon>
    </lineage>
</organism>